<comment type="pathway">
    <text evidence="1 9">Porphyrin-containing compound metabolism; protoporphyrin-IX biosynthesis; coproporphyrinogen-III from 5-aminolevulinate: step 3/4.</text>
</comment>
<dbReference type="Gene3D" id="3.40.50.10090">
    <property type="match status" value="2"/>
</dbReference>
<evidence type="ECO:0000313" key="12">
    <source>
        <dbReference type="Proteomes" id="UP000298484"/>
    </source>
</evidence>
<dbReference type="CDD" id="cd06578">
    <property type="entry name" value="HemD"/>
    <property type="match status" value="1"/>
</dbReference>
<protein>
    <recommendedName>
        <fullName evidence="7 9">Uroporphyrinogen-III synthase</fullName>
        <ecNumber evidence="3 9">4.2.1.75</ecNumber>
    </recommendedName>
</protein>
<feature type="domain" description="Tetrapyrrole biosynthesis uroporphyrinogen III synthase" evidence="10">
    <location>
        <begin position="21"/>
        <end position="246"/>
    </location>
</feature>
<evidence type="ECO:0000256" key="8">
    <source>
        <dbReference type="ARBA" id="ARBA00048617"/>
    </source>
</evidence>
<keyword evidence="5 9" id="KW-0627">Porphyrin biosynthesis</keyword>
<evidence type="ECO:0000256" key="9">
    <source>
        <dbReference type="RuleBase" id="RU366031"/>
    </source>
</evidence>
<dbReference type="EC" id="4.2.1.75" evidence="3 9"/>
<dbReference type="GO" id="GO:0006780">
    <property type="term" value="P:uroporphyrinogen III biosynthetic process"/>
    <property type="evidence" value="ECO:0007669"/>
    <property type="project" value="UniProtKB-UniRule"/>
</dbReference>
<evidence type="ECO:0000313" key="11">
    <source>
        <dbReference type="EMBL" id="TFJ93975.1"/>
    </source>
</evidence>
<dbReference type="OrthoDB" id="9815856at2"/>
<dbReference type="AlphaFoldDB" id="A0A4Y9AEW9"/>
<dbReference type="SUPFAM" id="SSF69618">
    <property type="entry name" value="HemD-like"/>
    <property type="match status" value="1"/>
</dbReference>
<evidence type="ECO:0000256" key="5">
    <source>
        <dbReference type="ARBA" id="ARBA00023244"/>
    </source>
</evidence>
<comment type="catalytic activity">
    <reaction evidence="8 9">
        <text>hydroxymethylbilane = uroporphyrinogen III + H2O</text>
        <dbReference type="Rhea" id="RHEA:18965"/>
        <dbReference type="ChEBI" id="CHEBI:15377"/>
        <dbReference type="ChEBI" id="CHEBI:57308"/>
        <dbReference type="ChEBI" id="CHEBI:57845"/>
        <dbReference type="EC" id="4.2.1.75"/>
    </reaction>
</comment>
<dbReference type="Proteomes" id="UP000298484">
    <property type="component" value="Unassembled WGS sequence"/>
</dbReference>
<evidence type="ECO:0000256" key="1">
    <source>
        <dbReference type="ARBA" id="ARBA00004772"/>
    </source>
</evidence>
<proteinExistence type="inferred from homology"/>
<dbReference type="GO" id="GO:0004852">
    <property type="term" value="F:uroporphyrinogen-III synthase activity"/>
    <property type="evidence" value="ECO:0007669"/>
    <property type="project" value="UniProtKB-UniRule"/>
</dbReference>
<dbReference type="EMBL" id="SRHY01000003">
    <property type="protein sequence ID" value="TFJ93975.1"/>
    <property type="molecule type" value="Genomic_DNA"/>
</dbReference>
<dbReference type="UniPathway" id="UPA00251">
    <property type="reaction ID" value="UER00320"/>
</dbReference>
<comment type="caution">
    <text evidence="11">The sequence shown here is derived from an EMBL/GenBank/DDBJ whole genome shotgun (WGS) entry which is preliminary data.</text>
</comment>
<keyword evidence="12" id="KW-1185">Reference proteome</keyword>
<evidence type="ECO:0000256" key="4">
    <source>
        <dbReference type="ARBA" id="ARBA00023239"/>
    </source>
</evidence>
<evidence type="ECO:0000256" key="7">
    <source>
        <dbReference type="ARBA" id="ARBA00040167"/>
    </source>
</evidence>
<sequence length="254" mass="28727">MVMPLKGKRILITRDEKQAKEFADKVLQSGGTPVEIPLLQISCKGDEAIKKLRQTRETFRWLFFTSVNGVHCFFQFLGNGAIDNAFLADSKFAAVGRKTAQALESHGYQADFIPSTYSAEAMANEFFAIYPCIEEPVLIIRGNRSRDVLPLWLDKQGIHFQMVEVYETGYRFSEKDNLNAILKQYDLDVMTFTSPSSVDAFMEMKEVPVKNLPPSVCIGTTTEARASAFGLTNLLVPNEFTIDGMLKRMEEYYE</sequence>
<gene>
    <name evidence="11" type="ORF">E4U82_03950</name>
</gene>
<dbReference type="PANTHER" id="PTHR38042">
    <property type="entry name" value="UROPORPHYRINOGEN-III SYNTHASE, CHLOROPLASTIC"/>
    <property type="match status" value="1"/>
</dbReference>
<organism evidence="11 12">
    <name type="scientific">Lentibacillus salicampi</name>
    <dbReference type="NCBI Taxonomy" id="175306"/>
    <lineage>
        <taxon>Bacteria</taxon>
        <taxon>Bacillati</taxon>
        <taxon>Bacillota</taxon>
        <taxon>Bacilli</taxon>
        <taxon>Bacillales</taxon>
        <taxon>Bacillaceae</taxon>
        <taxon>Lentibacillus</taxon>
    </lineage>
</organism>
<keyword evidence="4 9" id="KW-0456">Lyase</keyword>
<evidence type="ECO:0000256" key="2">
    <source>
        <dbReference type="ARBA" id="ARBA00008133"/>
    </source>
</evidence>
<evidence type="ECO:0000256" key="6">
    <source>
        <dbReference type="ARBA" id="ARBA00037589"/>
    </source>
</evidence>
<dbReference type="InterPro" id="IPR003754">
    <property type="entry name" value="4pyrrol_synth_uPrphyn_synth"/>
</dbReference>
<dbReference type="InterPro" id="IPR036108">
    <property type="entry name" value="4pyrrol_syn_uPrphyn_synt_sf"/>
</dbReference>
<dbReference type="PANTHER" id="PTHR38042:SF1">
    <property type="entry name" value="UROPORPHYRINOGEN-III SYNTHASE, CHLOROPLASTIC"/>
    <property type="match status" value="1"/>
</dbReference>
<evidence type="ECO:0000259" key="10">
    <source>
        <dbReference type="Pfam" id="PF02602"/>
    </source>
</evidence>
<comment type="function">
    <text evidence="6 9">Catalyzes cyclization of the linear tetrapyrrole, hydroxymethylbilane, to the macrocyclic uroporphyrinogen III.</text>
</comment>
<accession>A0A4Y9AEW9</accession>
<dbReference type="GO" id="GO:0006782">
    <property type="term" value="P:protoporphyrinogen IX biosynthetic process"/>
    <property type="evidence" value="ECO:0007669"/>
    <property type="project" value="UniProtKB-UniRule"/>
</dbReference>
<reference evidence="11 12" key="1">
    <citation type="submission" date="2019-03" db="EMBL/GenBank/DDBJ databases">
        <title>Genome sequence of Lentibacillus salicampi ATCC BAA-719.</title>
        <authorList>
            <person name="Maclea K.S."/>
            <person name="Simoes Junior M."/>
        </authorList>
    </citation>
    <scope>NUCLEOTIDE SEQUENCE [LARGE SCALE GENOMIC DNA]</scope>
    <source>
        <strain evidence="11 12">ATCC BAA-719</strain>
    </source>
</reference>
<dbReference type="RefSeq" id="WP_135108752.1">
    <property type="nucleotide sequence ID" value="NZ_SRHY01000003.1"/>
</dbReference>
<comment type="similarity">
    <text evidence="2 9">Belongs to the uroporphyrinogen-III synthase family.</text>
</comment>
<name>A0A4Y9AEW9_9BACI</name>
<dbReference type="Pfam" id="PF02602">
    <property type="entry name" value="HEM4"/>
    <property type="match status" value="1"/>
</dbReference>
<evidence type="ECO:0000256" key="3">
    <source>
        <dbReference type="ARBA" id="ARBA00013109"/>
    </source>
</evidence>
<dbReference type="InterPro" id="IPR039793">
    <property type="entry name" value="UROS/Hem4"/>
</dbReference>